<dbReference type="PANTHER" id="PTHR28620">
    <property type="entry name" value="CENTROMERE PROTEIN V"/>
    <property type="match status" value="1"/>
</dbReference>
<dbReference type="InterPro" id="IPR052355">
    <property type="entry name" value="CENP-V-like"/>
</dbReference>
<reference evidence="5 6" key="1">
    <citation type="submission" date="2015-10" db="EMBL/GenBank/DDBJ databases">
        <title>Transcriptomic analysis of a linuron degrading triple-species bacterial consortium.</title>
        <authorList>
            <person name="Albers P."/>
        </authorList>
    </citation>
    <scope>NUCLEOTIDE SEQUENCE [LARGE SCALE GENOMIC DNA]</scope>
    <source>
        <strain evidence="5 6">WDL6</strain>
    </source>
</reference>
<dbReference type="STRING" id="121290.APY04_2615"/>
<evidence type="ECO:0000256" key="2">
    <source>
        <dbReference type="ARBA" id="ARBA00022723"/>
    </source>
</evidence>
<dbReference type="Proteomes" id="UP000059074">
    <property type="component" value="Unassembled WGS sequence"/>
</dbReference>
<evidence type="ECO:0000256" key="1">
    <source>
        <dbReference type="ARBA" id="ARBA00005495"/>
    </source>
</evidence>
<evidence type="ECO:0000313" key="6">
    <source>
        <dbReference type="Proteomes" id="UP000059074"/>
    </source>
</evidence>
<name>A0A125NUA9_HYPSL</name>
<dbReference type="Gene3D" id="2.170.150.70">
    <property type="match status" value="1"/>
</dbReference>
<keyword evidence="2" id="KW-0479">Metal-binding</keyword>
<dbReference type="PATRIC" id="fig|121290.4.peg.1486"/>
<gene>
    <name evidence="5" type="ORF">APY04_2615</name>
</gene>
<dbReference type="GO" id="GO:0046872">
    <property type="term" value="F:metal ion binding"/>
    <property type="evidence" value="ECO:0007669"/>
    <property type="project" value="UniProtKB-KW"/>
</dbReference>
<dbReference type="PANTHER" id="PTHR28620:SF1">
    <property type="entry name" value="CENP-V_GFA DOMAIN-CONTAINING PROTEIN"/>
    <property type="match status" value="1"/>
</dbReference>
<proteinExistence type="inferred from homology"/>
<evidence type="ECO:0000256" key="3">
    <source>
        <dbReference type="ARBA" id="ARBA00022833"/>
    </source>
</evidence>
<comment type="caution">
    <text evidence="5">The sequence shown here is derived from an EMBL/GenBank/DDBJ whole genome shotgun (WGS) entry which is preliminary data.</text>
</comment>
<evidence type="ECO:0000259" key="4">
    <source>
        <dbReference type="PROSITE" id="PS51891"/>
    </source>
</evidence>
<feature type="domain" description="CENP-V/GFA" evidence="4">
    <location>
        <begin position="7"/>
        <end position="114"/>
    </location>
</feature>
<dbReference type="Pfam" id="PF04828">
    <property type="entry name" value="GFA"/>
    <property type="match status" value="1"/>
</dbReference>
<organism evidence="5 6">
    <name type="scientific">Hyphomicrobium sulfonivorans</name>
    <dbReference type="NCBI Taxonomy" id="121290"/>
    <lineage>
        <taxon>Bacteria</taxon>
        <taxon>Pseudomonadati</taxon>
        <taxon>Pseudomonadota</taxon>
        <taxon>Alphaproteobacteria</taxon>
        <taxon>Hyphomicrobiales</taxon>
        <taxon>Hyphomicrobiaceae</taxon>
        <taxon>Hyphomicrobium</taxon>
    </lineage>
</organism>
<dbReference type="InterPro" id="IPR011057">
    <property type="entry name" value="Mss4-like_sf"/>
</dbReference>
<dbReference type="RefSeq" id="WP_068463161.1">
    <property type="nucleotide sequence ID" value="NZ_LMTR01000074.1"/>
</dbReference>
<dbReference type="AlphaFoldDB" id="A0A125NUA9"/>
<dbReference type="SUPFAM" id="SSF51316">
    <property type="entry name" value="Mss4-like"/>
    <property type="match status" value="1"/>
</dbReference>
<accession>A0A125NUA9</accession>
<dbReference type="OrthoDB" id="9805575at2"/>
<dbReference type="InterPro" id="IPR006913">
    <property type="entry name" value="CENP-V/GFA"/>
</dbReference>
<dbReference type="PROSITE" id="PS51891">
    <property type="entry name" value="CENP_V_GFA"/>
    <property type="match status" value="1"/>
</dbReference>
<dbReference type="GO" id="GO:0016846">
    <property type="term" value="F:carbon-sulfur lyase activity"/>
    <property type="evidence" value="ECO:0007669"/>
    <property type="project" value="InterPro"/>
</dbReference>
<evidence type="ECO:0000313" key="5">
    <source>
        <dbReference type="EMBL" id="KWT66028.1"/>
    </source>
</evidence>
<keyword evidence="3" id="KW-0862">Zinc</keyword>
<protein>
    <submittedName>
        <fullName evidence="5">Gfa-like protein</fullName>
    </submittedName>
</protein>
<comment type="similarity">
    <text evidence="1">Belongs to the Gfa family.</text>
</comment>
<sequence length="118" mass="12684">MSDTKTYAGSCHCGQVAYEVEADLSRVISCNCSICRKRGLLAFVPEGNFRLAQGADVLTDYTFNKGVVHHLFCSRCGVGAFGRGTRPDGVTTVAFNVRCLDGVDLDGLNLRKFDGASL</sequence>
<keyword evidence="6" id="KW-1185">Reference proteome</keyword>
<dbReference type="EMBL" id="LMTR01000074">
    <property type="protein sequence ID" value="KWT66028.1"/>
    <property type="molecule type" value="Genomic_DNA"/>
</dbReference>